<keyword evidence="2" id="KW-0472">Membrane</keyword>
<evidence type="ECO:0000313" key="3">
    <source>
        <dbReference type="EMBL" id="KAK8233529.1"/>
    </source>
</evidence>
<name>A0ABR1YMU3_9PEZI</name>
<feature type="compositionally biased region" description="Low complexity" evidence="1">
    <location>
        <begin position="1"/>
        <end position="11"/>
    </location>
</feature>
<protein>
    <submittedName>
        <fullName evidence="3">Uncharacterized protein</fullName>
    </submittedName>
</protein>
<accession>A0ABR1YMU3</accession>
<proteinExistence type="predicted"/>
<organism evidence="3 4">
    <name type="scientific">Phyllosticta capitalensis</name>
    <dbReference type="NCBI Taxonomy" id="121624"/>
    <lineage>
        <taxon>Eukaryota</taxon>
        <taxon>Fungi</taxon>
        <taxon>Dikarya</taxon>
        <taxon>Ascomycota</taxon>
        <taxon>Pezizomycotina</taxon>
        <taxon>Dothideomycetes</taxon>
        <taxon>Dothideomycetes incertae sedis</taxon>
        <taxon>Botryosphaeriales</taxon>
        <taxon>Phyllostictaceae</taxon>
        <taxon>Phyllosticta</taxon>
    </lineage>
</organism>
<comment type="caution">
    <text evidence="3">The sequence shown here is derived from an EMBL/GenBank/DDBJ whole genome shotgun (WGS) entry which is preliminary data.</text>
</comment>
<keyword evidence="2" id="KW-0812">Transmembrane</keyword>
<sequence>MTLERSSSSAGQGRGQGEAREEEKGIRGNDAGECETVDGRGSQEREWKRRRRWGRIGVGGELGMVLVLCGWRRESRLLACALKLALWLLACLLLGSGAAKLEIAVAPRRQTSVHQQTGRARPKATANFSHFQILLFRLLATDPAPSQHGSLCSLCLLGQRSLPMHGQPWRHLLWGIIASPGVELLACHYYHQVGYTRHVKIEKSAATAESKSLANGSHDSENNTALAILVPRL</sequence>
<evidence type="ECO:0000256" key="1">
    <source>
        <dbReference type="SAM" id="MobiDB-lite"/>
    </source>
</evidence>
<dbReference type="Proteomes" id="UP001492380">
    <property type="component" value="Unassembled WGS sequence"/>
</dbReference>
<dbReference type="EMBL" id="JBBWRZ010000006">
    <property type="protein sequence ID" value="KAK8233529.1"/>
    <property type="molecule type" value="Genomic_DNA"/>
</dbReference>
<feature type="compositionally biased region" description="Basic and acidic residues" evidence="1">
    <location>
        <begin position="17"/>
        <end position="27"/>
    </location>
</feature>
<keyword evidence="2" id="KW-1133">Transmembrane helix</keyword>
<keyword evidence="4" id="KW-1185">Reference proteome</keyword>
<evidence type="ECO:0000256" key="2">
    <source>
        <dbReference type="SAM" id="Phobius"/>
    </source>
</evidence>
<feature type="region of interest" description="Disordered" evidence="1">
    <location>
        <begin position="1"/>
        <end position="41"/>
    </location>
</feature>
<gene>
    <name evidence="3" type="ORF">HDK90DRAFT_269810</name>
</gene>
<evidence type="ECO:0000313" key="4">
    <source>
        <dbReference type="Proteomes" id="UP001492380"/>
    </source>
</evidence>
<reference evidence="3 4" key="1">
    <citation type="submission" date="2024-04" db="EMBL/GenBank/DDBJ databases">
        <title>Phyllosticta paracitricarpa is synonymous to the EU quarantine fungus P. citricarpa based on phylogenomic analyses.</title>
        <authorList>
            <consortium name="Lawrence Berkeley National Laboratory"/>
            <person name="Van Ingen-Buijs V.A."/>
            <person name="Van Westerhoven A.C."/>
            <person name="Haridas S."/>
            <person name="Skiadas P."/>
            <person name="Martin F."/>
            <person name="Groenewald J.Z."/>
            <person name="Crous P.W."/>
            <person name="Seidl M.F."/>
        </authorList>
    </citation>
    <scope>NUCLEOTIDE SEQUENCE [LARGE SCALE GENOMIC DNA]</scope>
    <source>
        <strain evidence="3 4">CBS 123374</strain>
    </source>
</reference>
<feature type="transmembrane region" description="Helical" evidence="2">
    <location>
        <begin position="85"/>
        <end position="105"/>
    </location>
</feature>